<dbReference type="GO" id="GO:0006397">
    <property type="term" value="P:mRNA processing"/>
    <property type="evidence" value="ECO:0007669"/>
    <property type="project" value="UniProtKB-KW"/>
</dbReference>
<keyword evidence="10" id="KW-0137">Centromere</keyword>
<dbReference type="Pfam" id="PF06093">
    <property type="entry name" value="Spt4"/>
    <property type="match status" value="1"/>
</dbReference>
<evidence type="ECO:0000256" key="8">
    <source>
        <dbReference type="ARBA" id="ARBA00023163"/>
    </source>
</evidence>
<evidence type="ECO:0000256" key="3">
    <source>
        <dbReference type="ARBA" id="ARBA00010464"/>
    </source>
</evidence>
<evidence type="ECO:0000256" key="11">
    <source>
        <dbReference type="PIRNR" id="PIRNR025023"/>
    </source>
</evidence>
<feature type="domain" description="Spt4/RpoE2 zinc finger" evidence="12">
    <location>
        <begin position="4"/>
        <end position="79"/>
    </location>
</feature>
<gene>
    <name evidence="13" type="ORF">KLDO_g729</name>
</gene>
<evidence type="ECO:0000256" key="1">
    <source>
        <dbReference type="ARBA" id="ARBA00004123"/>
    </source>
</evidence>
<dbReference type="Proteomes" id="UP000031516">
    <property type="component" value="Unassembled WGS sequence"/>
</dbReference>
<dbReference type="GO" id="GO:0032044">
    <property type="term" value="C:DSIF complex"/>
    <property type="evidence" value="ECO:0007669"/>
    <property type="project" value="UniProtKB-ARBA"/>
</dbReference>
<dbReference type="GO" id="GO:0140673">
    <property type="term" value="P:transcription elongation-coupled chromatin remodeling"/>
    <property type="evidence" value="ECO:0007669"/>
    <property type="project" value="InterPro"/>
</dbReference>
<keyword evidence="9 11" id="KW-0539">Nucleus</keyword>
<evidence type="ECO:0000256" key="10">
    <source>
        <dbReference type="ARBA" id="ARBA00023328"/>
    </source>
</evidence>
<dbReference type="FunFam" id="3.30.40.210:FF:000003">
    <property type="entry name" value="Transcription elongation factor SPT4"/>
    <property type="match status" value="1"/>
</dbReference>
<keyword evidence="8 11" id="KW-0804">Transcription</keyword>
<keyword evidence="14" id="KW-1185">Reference proteome</keyword>
<keyword evidence="6" id="KW-0507">mRNA processing</keyword>
<evidence type="ECO:0000259" key="12">
    <source>
        <dbReference type="SMART" id="SM01389"/>
    </source>
</evidence>
<name>A0A0A8L2H7_9SACH</name>
<dbReference type="GO" id="GO:0006355">
    <property type="term" value="P:regulation of DNA-templated transcription"/>
    <property type="evidence" value="ECO:0007669"/>
    <property type="project" value="InterPro"/>
</dbReference>
<protein>
    <recommendedName>
        <fullName evidence="4 11">Transcription elongation factor SPT4</fullName>
    </recommendedName>
</protein>
<sequence>MSTDRACMLCGLVQSTAEYNRNGCPNCQAIFEEAGVSAIECTSPSFEGLIGMCKPSRSWVARWMSIDAYIPGMYAVKIDGRLPVEVTELLPHYKPRDGSQVD</sequence>
<comment type="subcellular location">
    <subcellularLocation>
        <location evidence="2">Chromosome</location>
        <location evidence="2">Centromere</location>
    </subcellularLocation>
    <subcellularLocation>
        <location evidence="1 11">Nucleus</location>
    </subcellularLocation>
</comment>
<dbReference type="AlphaFoldDB" id="A0A0A8L2H7"/>
<evidence type="ECO:0000256" key="7">
    <source>
        <dbReference type="ARBA" id="ARBA00022771"/>
    </source>
</evidence>
<dbReference type="GO" id="GO:0000785">
    <property type="term" value="C:chromatin"/>
    <property type="evidence" value="ECO:0007669"/>
    <property type="project" value="UniProtKB-ARBA"/>
</dbReference>
<dbReference type="GO" id="GO:0008270">
    <property type="term" value="F:zinc ion binding"/>
    <property type="evidence" value="ECO:0007669"/>
    <property type="project" value="UniProtKB-KW"/>
</dbReference>
<evidence type="ECO:0000313" key="13">
    <source>
        <dbReference type="EMBL" id="CDO92409.1"/>
    </source>
</evidence>
<dbReference type="PANTHER" id="PTHR12882">
    <property type="entry name" value="SUPPRESSOR OF TY 4"/>
    <property type="match status" value="1"/>
</dbReference>
<reference evidence="13 14" key="1">
    <citation type="submission" date="2014-03" db="EMBL/GenBank/DDBJ databases">
        <title>The genome of Kluyveromyces dobzhanskii.</title>
        <authorList>
            <person name="Nystedt B."/>
            <person name="Astrom S."/>
        </authorList>
    </citation>
    <scope>NUCLEOTIDE SEQUENCE [LARGE SCALE GENOMIC DNA]</scope>
    <source>
        <strain evidence="13 14">CBS 2104</strain>
    </source>
</reference>
<dbReference type="GO" id="GO:0000993">
    <property type="term" value="F:RNA polymerase II complex binding"/>
    <property type="evidence" value="ECO:0007669"/>
    <property type="project" value="TreeGrafter"/>
</dbReference>
<keyword evidence="7" id="KW-0863">Zinc-finger</keyword>
<dbReference type="InterPro" id="IPR038510">
    <property type="entry name" value="Spt4_sf"/>
</dbReference>
<dbReference type="SUPFAM" id="SSF63393">
    <property type="entry name" value="RNA polymerase subunits"/>
    <property type="match status" value="1"/>
</dbReference>
<evidence type="ECO:0000256" key="6">
    <source>
        <dbReference type="ARBA" id="ARBA00022664"/>
    </source>
</evidence>
<dbReference type="SMART" id="SM01389">
    <property type="entry name" value="Spt4"/>
    <property type="match status" value="1"/>
</dbReference>
<dbReference type="InterPro" id="IPR029040">
    <property type="entry name" value="RPABC4/Spt4"/>
</dbReference>
<dbReference type="GO" id="GO:0000775">
    <property type="term" value="C:chromosome, centromeric region"/>
    <property type="evidence" value="ECO:0007669"/>
    <property type="project" value="UniProtKB-SubCell"/>
</dbReference>
<dbReference type="InterPro" id="IPR022800">
    <property type="entry name" value="Spt4/RpoE2_Znf"/>
</dbReference>
<comment type="caution">
    <text evidence="13">The sequence shown here is derived from an EMBL/GenBank/DDBJ whole genome shotgun (WGS) entry which is preliminary data.</text>
</comment>
<evidence type="ECO:0000313" key="14">
    <source>
        <dbReference type="Proteomes" id="UP000031516"/>
    </source>
</evidence>
<accession>A0A0A8L2H7</accession>
<organism evidence="13 14">
    <name type="scientific">Kluyveromyces dobzhanskii CBS 2104</name>
    <dbReference type="NCBI Taxonomy" id="1427455"/>
    <lineage>
        <taxon>Eukaryota</taxon>
        <taxon>Fungi</taxon>
        <taxon>Dikarya</taxon>
        <taxon>Ascomycota</taxon>
        <taxon>Saccharomycotina</taxon>
        <taxon>Saccharomycetes</taxon>
        <taxon>Saccharomycetales</taxon>
        <taxon>Saccharomycetaceae</taxon>
        <taxon>Kluyveromyces</taxon>
    </lineage>
</organism>
<dbReference type="PIRSF" id="PIRSF025023">
    <property type="entry name" value="Spt4"/>
    <property type="match status" value="1"/>
</dbReference>
<evidence type="ECO:0000256" key="4">
    <source>
        <dbReference type="ARBA" id="ARBA00020182"/>
    </source>
</evidence>
<evidence type="ECO:0000256" key="5">
    <source>
        <dbReference type="ARBA" id="ARBA00022454"/>
    </source>
</evidence>
<keyword evidence="7" id="KW-0479">Metal-binding</keyword>
<evidence type="ECO:0000256" key="2">
    <source>
        <dbReference type="ARBA" id="ARBA00004584"/>
    </source>
</evidence>
<keyword evidence="7" id="KW-0862">Zinc</keyword>
<dbReference type="PANTHER" id="PTHR12882:SF1">
    <property type="entry name" value="TRANSCRIPTION ELONGATION FACTOR SPT4"/>
    <property type="match status" value="1"/>
</dbReference>
<dbReference type="InterPro" id="IPR009287">
    <property type="entry name" value="Spt4"/>
</dbReference>
<dbReference type="Gene3D" id="3.30.40.210">
    <property type="match status" value="1"/>
</dbReference>
<proteinExistence type="inferred from homology"/>
<dbReference type="OrthoDB" id="248751at2759"/>
<comment type="similarity">
    <text evidence="3 11">Belongs to the SPT4 family.</text>
</comment>
<comment type="function">
    <text evidence="11">The SPT4-SPT5 complex mediates both activation and inhibition of transcription elongation, and plays a role in pre-mRNA processing. This complex seems to be important for the stability of the RNA polymerase II elongation machinery on the chromatin template but not for the inherent ability of this machinery to translocate down the gene.</text>
</comment>
<evidence type="ECO:0000256" key="9">
    <source>
        <dbReference type="ARBA" id="ARBA00023242"/>
    </source>
</evidence>
<keyword evidence="5" id="KW-0158">Chromosome</keyword>
<dbReference type="CDD" id="cd07973">
    <property type="entry name" value="Spt4"/>
    <property type="match status" value="1"/>
</dbReference>
<dbReference type="EMBL" id="CCBQ010000013">
    <property type="protein sequence ID" value="CDO92409.1"/>
    <property type="molecule type" value="Genomic_DNA"/>
</dbReference>